<reference evidence="1" key="1">
    <citation type="journal article" date="2020" name="Cell">
        <title>Large-Scale Comparative Analyses of Tick Genomes Elucidate Their Genetic Diversity and Vector Capacities.</title>
        <authorList>
            <consortium name="Tick Genome and Microbiome Consortium (TIGMIC)"/>
            <person name="Jia N."/>
            <person name="Wang J."/>
            <person name="Shi W."/>
            <person name="Du L."/>
            <person name="Sun Y."/>
            <person name="Zhan W."/>
            <person name="Jiang J.F."/>
            <person name="Wang Q."/>
            <person name="Zhang B."/>
            <person name="Ji P."/>
            <person name="Bell-Sakyi L."/>
            <person name="Cui X.M."/>
            <person name="Yuan T.T."/>
            <person name="Jiang B.G."/>
            <person name="Yang W.F."/>
            <person name="Lam T.T."/>
            <person name="Chang Q.C."/>
            <person name="Ding S.J."/>
            <person name="Wang X.J."/>
            <person name="Zhu J.G."/>
            <person name="Ruan X.D."/>
            <person name="Zhao L."/>
            <person name="Wei J.T."/>
            <person name="Ye R.Z."/>
            <person name="Que T.C."/>
            <person name="Du C.H."/>
            <person name="Zhou Y.H."/>
            <person name="Cheng J.X."/>
            <person name="Dai P.F."/>
            <person name="Guo W.B."/>
            <person name="Han X.H."/>
            <person name="Huang E.J."/>
            <person name="Li L.F."/>
            <person name="Wei W."/>
            <person name="Gao Y.C."/>
            <person name="Liu J.Z."/>
            <person name="Shao H.Z."/>
            <person name="Wang X."/>
            <person name="Wang C.C."/>
            <person name="Yang T.C."/>
            <person name="Huo Q.B."/>
            <person name="Li W."/>
            <person name="Chen H.Y."/>
            <person name="Chen S.E."/>
            <person name="Zhou L.G."/>
            <person name="Ni X.B."/>
            <person name="Tian J.H."/>
            <person name="Sheng Y."/>
            <person name="Liu T."/>
            <person name="Pan Y.S."/>
            <person name="Xia L.Y."/>
            <person name="Li J."/>
            <person name="Zhao F."/>
            <person name="Cao W.C."/>
        </authorList>
    </citation>
    <scope>NUCLEOTIDE SEQUENCE</scope>
    <source>
        <strain evidence="1">Rsan-2018</strain>
    </source>
</reference>
<sequence>MNTQSVFGKEFEKRRAHAKGLDLAVVAALRVLYERSQAGYRRFLCVRWAPGTGDVSLRGPSGVDARPGFSDRCWPPQR</sequence>
<evidence type="ECO:0000313" key="1">
    <source>
        <dbReference type="EMBL" id="KAH7943373.1"/>
    </source>
</evidence>
<accession>A0A9D4SS94</accession>
<proteinExistence type="predicted"/>
<comment type="caution">
    <text evidence="1">The sequence shown here is derived from an EMBL/GenBank/DDBJ whole genome shotgun (WGS) entry which is preliminary data.</text>
</comment>
<protein>
    <submittedName>
        <fullName evidence="1">Uncharacterized protein</fullName>
    </submittedName>
</protein>
<keyword evidence="2" id="KW-1185">Reference proteome</keyword>
<dbReference type="AlphaFoldDB" id="A0A9D4SS94"/>
<reference evidence="1" key="2">
    <citation type="submission" date="2021-09" db="EMBL/GenBank/DDBJ databases">
        <authorList>
            <person name="Jia N."/>
            <person name="Wang J."/>
            <person name="Shi W."/>
            <person name="Du L."/>
            <person name="Sun Y."/>
            <person name="Zhan W."/>
            <person name="Jiang J."/>
            <person name="Wang Q."/>
            <person name="Zhang B."/>
            <person name="Ji P."/>
            <person name="Sakyi L.B."/>
            <person name="Cui X."/>
            <person name="Yuan T."/>
            <person name="Jiang B."/>
            <person name="Yang W."/>
            <person name="Lam T.T.-Y."/>
            <person name="Chang Q."/>
            <person name="Ding S."/>
            <person name="Wang X."/>
            <person name="Zhu J."/>
            <person name="Ruan X."/>
            <person name="Zhao L."/>
            <person name="Wei J."/>
            <person name="Que T."/>
            <person name="Du C."/>
            <person name="Cheng J."/>
            <person name="Dai P."/>
            <person name="Han X."/>
            <person name="Huang E."/>
            <person name="Gao Y."/>
            <person name="Liu J."/>
            <person name="Shao H."/>
            <person name="Ye R."/>
            <person name="Li L."/>
            <person name="Wei W."/>
            <person name="Wang X."/>
            <person name="Wang C."/>
            <person name="Huo Q."/>
            <person name="Li W."/>
            <person name="Guo W."/>
            <person name="Chen H."/>
            <person name="Chen S."/>
            <person name="Zhou L."/>
            <person name="Zhou L."/>
            <person name="Ni X."/>
            <person name="Tian J."/>
            <person name="Zhou Y."/>
            <person name="Sheng Y."/>
            <person name="Liu T."/>
            <person name="Pan Y."/>
            <person name="Xia L."/>
            <person name="Li J."/>
            <person name="Zhao F."/>
            <person name="Cao W."/>
        </authorList>
    </citation>
    <scope>NUCLEOTIDE SEQUENCE</scope>
    <source>
        <strain evidence="1">Rsan-2018</strain>
        <tissue evidence="1">Larvae</tissue>
    </source>
</reference>
<name>A0A9D4SS94_RHISA</name>
<organism evidence="1 2">
    <name type="scientific">Rhipicephalus sanguineus</name>
    <name type="common">Brown dog tick</name>
    <name type="synonym">Ixodes sanguineus</name>
    <dbReference type="NCBI Taxonomy" id="34632"/>
    <lineage>
        <taxon>Eukaryota</taxon>
        <taxon>Metazoa</taxon>
        <taxon>Ecdysozoa</taxon>
        <taxon>Arthropoda</taxon>
        <taxon>Chelicerata</taxon>
        <taxon>Arachnida</taxon>
        <taxon>Acari</taxon>
        <taxon>Parasitiformes</taxon>
        <taxon>Ixodida</taxon>
        <taxon>Ixodoidea</taxon>
        <taxon>Ixodidae</taxon>
        <taxon>Rhipicephalinae</taxon>
        <taxon>Rhipicephalus</taxon>
        <taxon>Rhipicephalus</taxon>
    </lineage>
</organism>
<dbReference type="EMBL" id="JABSTV010001253">
    <property type="protein sequence ID" value="KAH7943373.1"/>
    <property type="molecule type" value="Genomic_DNA"/>
</dbReference>
<evidence type="ECO:0000313" key="2">
    <source>
        <dbReference type="Proteomes" id="UP000821837"/>
    </source>
</evidence>
<dbReference type="Proteomes" id="UP000821837">
    <property type="component" value="Unassembled WGS sequence"/>
</dbReference>
<gene>
    <name evidence="1" type="ORF">HPB52_007370</name>
</gene>